<dbReference type="InterPro" id="IPR035906">
    <property type="entry name" value="MetI-like_sf"/>
</dbReference>
<dbReference type="STRING" id="665004.AC529_00470"/>
<evidence type="ECO:0000256" key="6">
    <source>
        <dbReference type="ARBA" id="ARBA00023136"/>
    </source>
</evidence>
<dbReference type="GO" id="GO:0055085">
    <property type="term" value="P:transmembrane transport"/>
    <property type="evidence" value="ECO:0007669"/>
    <property type="project" value="InterPro"/>
</dbReference>
<keyword evidence="3" id="KW-1003">Cell membrane</keyword>
<dbReference type="EMBL" id="LGEM01000003">
    <property type="protein sequence ID" value="KUP98630.1"/>
    <property type="molecule type" value="Genomic_DNA"/>
</dbReference>
<evidence type="ECO:0000256" key="7">
    <source>
        <dbReference type="RuleBase" id="RU363032"/>
    </source>
</evidence>
<dbReference type="GO" id="GO:0005886">
    <property type="term" value="C:plasma membrane"/>
    <property type="evidence" value="ECO:0007669"/>
    <property type="project" value="UniProtKB-SubCell"/>
</dbReference>
<keyword evidence="10" id="KW-1185">Reference proteome</keyword>
<evidence type="ECO:0000256" key="3">
    <source>
        <dbReference type="ARBA" id="ARBA00022475"/>
    </source>
</evidence>
<feature type="transmembrane region" description="Helical" evidence="7">
    <location>
        <begin position="258"/>
        <end position="280"/>
    </location>
</feature>
<sequence length="296" mass="31563">MTSATRVQRPGALWAAPALLFFGLFGLAPIVIVAGLSFTTWKGLGTPEWAGLANWQALPSDKLVGSGILITLSLTVLTWATQTPLALAFGAWAAGPQRVRAVVSTIFFLPLLLSTAAIALIWQALLDPNFGVPAQWAELTGLSANVLGDPDLALWAIVFVLLWQFLPFHMLLYQAAAKQIPASLYEAAEIDGAGPVQRFWRITVPQLRHTIIASSVLILVGSMTYFETVLLLTGGGPGTATRILPLHMYLKGFSAFEMGYASAIAVLLVVIGTGLSLLVVRVSGYSQMTSEREGAS</sequence>
<feature type="transmembrane region" description="Helical" evidence="7">
    <location>
        <begin position="106"/>
        <end position="125"/>
    </location>
</feature>
<dbReference type="Proteomes" id="UP000074382">
    <property type="component" value="Unassembled WGS sequence"/>
</dbReference>
<keyword evidence="4 7" id="KW-0812">Transmembrane</keyword>
<dbReference type="InterPro" id="IPR000515">
    <property type="entry name" value="MetI-like"/>
</dbReference>
<keyword evidence="5 7" id="KW-1133">Transmembrane helix</keyword>
<evidence type="ECO:0000259" key="8">
    <source>
        <dbReference type="PROSITE" id="PS50928"/>
    </source>
</evidence>
<evidence type="ECO:0000256" key="4">
    <source>
        <dbReference type="ARBA" id="ARBA00022692"/>
    </source>
</evidence>
<feature type="transmembrane region" description="Helical" evidence="7">
    <location>
        <begin position="207"/>
        <end position="226"/>
    </location>
</feature>
<comment type="similarity">
    <text evidence="7">Belongs to the binding-protein-dependent transport system permease family.</text>
</comment>
<protein>
    <submittedName>
        <fullName evidence="9">ABC transporter</fullName>
    </submittedName>
</protein>
<evidence type="ECO:0000256" key="5">
    <source>
        <dbReference type="ARBA" id="ARBA00022989"/>
    </source>
</evidence>
<reference evidence="10" key="1">
    <citation type="journal article" date="2017" name="Acta Aliment.">
        <title>Plant polysaccharide degrading enzyme system of Thermpbifida cellulosilytica TB100 revealed by de novo genome project data.</title>
        <authorList>
            <person name="Toth A."/>
            <person name="Baka E."/>
            <person name="Luzics S."/>
            <person name="Bata-Vidacs I."/>
            <person name="Nagy I."/>
            <person name="Balint B."/>
            <person name="Herceg R."/>
            <person name="Olasz F."/>
            <person name="Wilk T."/>
            <person name="Nagy T."/>
            <person name="Kriszt B."/>
            <person name="Nagy I."/>
            <person name="Kukolya J."/>
        </authorList>
    </citation>
    <scope>NUCLEOTIDE SEQUENCE [LARGE SCALE GENOMIC DNA]</scope>
    <source>
        <strain evidence="10">TB100</strain>
    </source>
</reference>
<dbReference type="Pfam" id="PF00528">
    <property type="entry name" value="BPD_transp_1"/>
    <property type="match status" value="1"/>
</dbReference>
<feature type="transmembrane region" description="Helical" evidence="7">
    <location>
        <begin position="68"/>
        <end position="94"/>
    </location>
</feature>
<feature type="domain" description="ABC transmembrane type-1" evidence="8">
    <location>
        <begin position="68"/>
        <end position="279"/>
    </location>
</feature>
<dbReference type="PANTHER" id="PTHR30193:SF37">
    <property type="entry name" value="INNER MEMBRANE ABC TRANSPORTER PERMEASE PROTEIN YCJO"/>
    <property type="match status" value="1"/>
</dbReference>
<dbReference type="AlphaFoldDB" id="A0A147KMW9"/>
<name>A0A147KMW9_THECS</name>
<organism evidence="9 10">
    <name type="scientific">Thermobifida cellulosilytica TB100</name>
    <dbReference type="NCBI Taxonomy" id="665004"/>
    <lineage>
        <taxon>Bacteria</taxon>
        <taxon>Bacillati</taxon>
        <taxon>Actinomycetota</taxon>
        <taxon>Actinomycetes</taxon>
        <taxon>Streptosporangiales</taxon>
        <taxon>Nocardiopsidaceae</taxon>
        <taxon>Thermobifida</taxon>
    </lineage>
</organism>
<dbReference type="Gene3D" id="1.10.3720.10">
    <property type="entry name" value="MetI-like"/>
    <property type="match status" value="1"/>
</dbReference>
<dbReference type="InterPro" id="IPR051393">
    <property type="entry name" value="ABC_transporter_permease"/>
</dbReference>
<feature type="transmembrane region" description="Helical" evidence="7">
    <location>
        <begin position="152"/>
        <end position="173"/>
    </location>
</feature>
<keyword evidence="6 7" id="KW-0472">Membrane</keyword>
<dbReference type="PROSITE" id="PS50928">
    <property type="entry name" value="ABC_TM1"/>
    <property type="match status" value="1"/>
</dbReference>
<feature type="transmembrane region" description="Helical" evidence="7">
    <location>
        <begin position="12"/>
        <end position="38"/>
    </location>
</feature>
<dbReference type="PATRIC" id="fig|665004.4.peg.1933"/>
<dbReference type="OrthoDB" id="34224at2"/>
<comment type="subcellular location">
    <subcellularLocation>
        <location evidence="1 7">Cell membrane</location>
        <topology evidence="1 7">Multi-pass membrane protein</topology>
    </subcellularLocation>
</comment>
<dbReference type="RefSeq" id="WP_068755459.1">
    <property type="nucleotide sequence ID" value="NZ_KQ950181.1"/>
</dbReference>
<evidence type="ECO:0000313" key="9">
    <source>
        <dbReference type="EMBL" id="KUP98630.1"/>
    </source>
</evidence>
<accession>A0A147KMW9</accession>
<evidence type="ECO:0000256" key="2">
    <source>
        <dbReference type="ARBA" id="ARBA00022448"/>
    </source>
</evidence>
<dbReference type="CDD" id="cd06261">
    <property type="entry name" value="TM_PBP2"/>
    <property type="match status" value="1"/>
</dbReference>
<proteinExistence type="inferred from homology"/>
<comment type="caution">
    <text evidence="9">The sequence shown here is derived from an EMBL/GenBank/DDBJ whole genome shotgun (WGS) entry which is preliminary data.</text>
</comment>
<keyword evidence="2 7" id="KW-0813">Transport</keyword>
<gene>
    <name evidence="9" type="ORF">AC529_00470</name>
</gene>
<dbReference type="SUPFAM" id="SSF161098">
    <property type="entry name" value="MetI-like"/>
    <property type="match status" value="1"/>
</dbReference>
<evidence type="ECO:0000313" key="10">
    <source>
        <dbReference type="Proteomes" id="UP000074382"/>
    </source>
</evidence>
<dbReference type="PANTHER" id="PTHR30193">
    <property type="entry name" value="ABC TRANSPORTER PERMEASE PROTEIN"/>
    <property type="match status" value="1"/>
</dbReference>
<evidence type="ECO:0000256" key="1">
    <source>
        <dbReference type="ARBA" id="ARBA00004651"/>
    </source>
</evidence>